<keyword evidence="4" id="KW-1185">Reference proteome</keyword>
<evidence type="ECO:0000256" key="2">
    <source>
        <dbReference type="SAM" id="MobiDB-lite"/>
    </source>
</evidence>
<name>A0A6A6WIK1_9PEZI</name>
<reference evidence="3" key="1">
    <citation type="journal article" date="2020" name="Stud. Mycol.">
        <title>101 Dothideomycetes genomes: a test case for predicting lifestyles and emergence of pathogens.</title>
        <authorList>
            <person name="Haridas S."/>
            <person name="Albert R."/>
            <person name="Binder M."/>
            <person name="Bloem J."/>
            <person name="Labutti K."/>
            <person name="Salamov A."/>
            <person name="Andreopoulos B."/>
            <person name="Baker S."/>
            <person name="Barry K."/>
            <person name="Bills G."/>
            <person name="Bluhm B."/>
            <person name="Cannon C."/>
            <person name="Castanera R."/>
            <person name="Culley D."/>
            <person name="Daum C."/>
            <person name="Ezra D."/>
            <person name="Gonzalez J."/>
            <person name="Henrissat B."/>
            <person name="Kuo A."/>
            <person name="Liang C."/>
            <person name="Lipzen A."/>
            <person name="Lutzoni F."/>
            <person name="Magnuson J."/>
            <person name="Mondo S."/>
            <person name="Nolan M."/>
            <person name="Ohm R."/>
            <person name="Pangilinan J."/>
            <person name="Park H.-J."/>
            <person name="Ramirez L."/>
            <person name="Alfaro M."/>
            <person name="Sun H."/>
            <person name="Tritt A."/>
            <person name="Yoshinaga Y."/>
            <person name="Zwiers L.-H."/>
            <person name="Turgeon B."/>
            <person name="Goodwin S."/>
            <person name="Spatafora J."/>
            <person name="Crous P."/>
            <person name="Grigoriev I."/>
        </authorList>
    </citation>
    <scope>NUCLEOTIDE SEQUENCE</scope>
    <source>
        <strain evidence="3">CBS 121739</strain>
    </source>
</reference>
<dbReference type="Proteomes" id="UP000799437">
    <property type="component" value="Unassembled WGS sequence"/>
</dbReference>
<gene>
    <name evidence="3" type="ORF">EJ05DRAFT_496420</name>
</gene>
<sequence length="294" mass="33484">MSLSWLVNPQADSLPIRTEFPPLFRLQLVAFAILETAVSSMSKLNETPSVDKRKRDDIKLEDDDDEPSVDLLSFCRPLPGQILNVAANTNQLVQGKGSPIMDQVENRKPTAPMLMGSRRLEMDRQLDLQIPARRFEAHHAPPAKRPKPSHCPSTDEPALGLMTVSTAYLERSEKRELELERTITVWKTKASTQTEMLRMMQCTIDQLRTEKKKVEMQREKLVMTVSQHRKGVENALVAELRRVNAELTTHLSDVKMEFKGVKESYEDQAKEIAGLQKDRKLLEAIKELTKEEAV</sequence>
<evidence type="ECO:0000313" key="3">
    <source>
        <dbReference type="EMBL" id="KAF2761507.1"/>
    </source>
</evidence>
<dbReference type="AlphaFoldDB" id="A0A6A6WIK1"/>
<keyword evidence="1" id="KW-0175">Coiled coil</keyword>
<dbReference type="RefSeq" id="XP_033603958.1">
    <property type="nucleotide sequence ID" value="XM_033746386.1"/>
</dbReference>
<feature type="compositionally biased region" description="Basic and acidic residues" evidence="2">
    <location>
        <begin position="49"/>
        <end position="58"/>
    </location>
</feature>
<evidence type="ECO:0000256" key="1">
    <source>
        <dbReference type="SAM" id="Coils"/>
    </source>
</evidence>
<evidence type="ECO:0000313" key="4">
    <source>
        <dbReference type="Proteomes" id="UP000799437"/>
    </source>
</evidence>
<dbReference type="EMBL" id="ML996566">
    <property type="protein sequence ID" value="KAF2761507.1"/>
    <property type="molecule type" value="Genomic_DNA"/>
</dbReference>
<accession>A0A6A6WIK1</accession>
<feature type="coiled-coil region" evidence="1">
    <location>
        <begin position="265"/>
        <end position="292"/>
    </location>
</feature>
<proteinExistence type="predicted"/>
<feature type="region of interest" description="Disordered" evidence="2">
    <location>
        <begin position="138"/>
        <end position="157"/>
    </location>
</feature>
<feature type="region of interest" description="Disordered" evidence="2">
    <location>
        <begin position="43"/>
        <end position="66"/>
    </location>
</feature>
<dbReference type="GeneID" id="54487440"/>
<protein>
    <submittedName>
        <fullName evidence="3">Uncharacterized protein</fullName>
    </submittedName>
</protein>
<organism evidence="3 4">
    <name type="scientific">Pseudovirgaria hyperparasitica</name>
    <dbReference type="NCBI Taxonomy" id="470096"/>
    <lineage>
        <taxon>Eukaryota</taxon>
        <taxon>Fungi</taxon>
        <taxon>Dikarya</taxon>
        <taxon>Ascomycota</taxon>
        <taxon>Pezizomycotina</taxon>
        <taxon>Dothideomycetes</taxon>
        <taxon>Dothideomycetes incertae sedis</taxon>
        <taxon>Acrospermales</taxon>
        <taxon>Acrospermaceae</taxon>
        <taxon>Pseudovirgaria</taxon>
    </lineage>
</organism>
<feature type="coiled-coil region" evidence="1">
    <location>
        <begin position="197"/>
        <end position="224"/>
    </location>
</feature>